<feature type="region of interest" description="Disordered" evidence="1">
    <location>
        <begin position="178"/>
        <end position="198"/>
    </location>
</feature>
<name>A0AAD7NWC8_9AGAR</name>
<dbReference type="Proteomes" id="UP001215280">
    <property type="component" value="Unassembled WGS sequence"/>
</dbReference>
<dbReference type="AlphaFoldDB" id="A0AAD7NWC8"/>
<proteinExistence type="predicted"/>
<reference evidence="2" key="1">
    <citation type="submission" date="2023-03" db="EMBL/GenBank/DDBJ databases">
        <title>Massive genome expansion in bonnet fungi (Mycena s.s.) driven by repeated elements and novel gene families across ecological guilds.</title>
        <authorList>
            <consortium name="Lawrence Berkeley National Laboratory"/>
            <person name="Harder C.B."/>
            <person name="Miyauchi S."/>
            <person name="Viragh M."/>
            <person name="Kuo A."/>
            <person name="Thoen E."/>
            <person name="Andreopoulos B."/>
            <person name="Lu D."/>
            <person name="Skrede I."/>
            <person name="Drula E."/>
            <person name="Henrissat B."/>
            <person name="Morin E."/>
            <person name="Kohler A."/>
            <person name="Barry K."/>
            <person name="LaButti K."/>
            <person name="Morin E."/>
            <person name="Salamov A."/>
            <person name="Lipzen A."/>
            <person name="Mereny Z."/>
            <person name="Hegedus B."/>
            <person name="Baldrian P."/>
            <person name="Stursova M."/>
            <person name="Weitz H."/>
            <person name="Taylor A."/>
            <person name="Grigoriev I.V."/>
            <person name="Nagy L.G."/>
            <person name="Martin F."/>
            <person name="Kauserud H."/>
        </authorList>
    </citation>
    <scope>NUCLEOTIDE SEQUENCE</scope>
    <source>
        <strain evidence="2">CBHHK188m</strain>
    </source>
</reference>
<comment type="caution">
    <text evidence="2">The sequence shown here is derived from an EMBL/GenBank/DDBJ whole genome shotgun (WGS) entry which is preliminary data.</text>
</comment>
<protein>
    <submittedName>
        <fullName evidence="2">Uncharacterized protein</fullName>
    </submittedName>
</protein>
<evidence type="ECO:0000313" key="3">
    <source>
        <dbReference type="Proteomes" id="UP001215280"/>
    </source>
</evidence>
<gene>
    <name evidence="2" type="ORF">DFH07DRAFT_766414</name>
</gene>
<keyword evidence="3" id="KW-1185">Reference proteome</keyword>
<evidence type="ECO:0000256" key="1">
    <source>
        <dbReference type="SAM" id="MobiDB-lite"/>
    </source>
</evidence>
<feature type="compositionally biased region" description="Basic and acidic residues" evidence="1">
    <location>
        <begin position="183"/>
        <end position="198"/>
    </location>
</feature>
<organism evidence="2 3">
    <name type="scientific">Mycena maculata</name>
    <dbReference type="NCBI Taxonomy" id="230809"/>
    <lineage>
        <taxon>Eukaryota</taxon>
        <taxon>Fungi</taxon>
        <taxon>Dikarya</taxon>
        <taxon>Basidiomycota</taxon>
        <taxon>Agaricomycotina</taxon>
        <taxon>Agaricomycetes</taxon>
        <taxon>Agaricomycetidae</taxon>
        <taxon>Agaricales</taxon>
        <taxon>Marasmiineae</taxon>
        <taxon>Mycenaceae</taxon>
        <taxon>Mycena</taxon>
    </lineage>
</organism>
<accession>A0AAD7NWC8</accession>
<dbReference type="EMBL" id="JARJLG010000010">
    <property type="protein sequence ID" value="KAJ7777670.1"/>
    <property type="molecule type" value="Genomic_DNA"/>
</dbReference>
<evidence type="ECO:0000313" key="2">
    <source>
        <dbReference type="EMBL" id="KAJ7777670.1"/>
    </source>
</evidence>
<sequence>MAVRWKTGFIQIGSSIPATACLMAVITSLIQSQHQRWATIRVTESAFRAGEFLGILAGINAFEQTSYAGLGSLGVHSSWTPKAMDMAKLPPNTAKPPLSQQKARAKPTTATPNIFCKQNILRPPHTETWSTRVDAGIDNDVWLPAATSIDEVWSVVIRKGGQYLVEISEGMLIRSGGNGAAWSRREGGIHQDGVREES</sequence>